<dbReference type="PANTHER" id="PTHR23112">
    <property type="entry name" value="G PROTEIN-COUPLED RECEPTOR 157-RELATED"/>
    <property type="match status" value="1"/>
</dbReference>
<feature type="transmembrane region" description="Helical" evidence="6">
    <location>
        <begin position="315"/>
        <end position="340"/>
    </location>
</feature>
<feature type="compositionally biased region" description="Low complexity" evidence="5">
    <location>
        <begin position="779"/>
        <end position="800"/>
    </location>
</feature>
<feature type="transmembrane region" description="Helical" evidence="6">
    <location>
        <begin position="228"/>
        <end position="249"/>
    </location>
</feature>
<feature type="transmembrane region" description="Helical" evidence="6">
    <location>
        <begin position="497"/>
        <end position="517"/>
    </location>
</feature>
<feature type="compositionally biased region" description="Basic and acidic residues" evidence="5">
    <location>
        <begin position="641"/>
        <end position="655"/>
    </location>
</feature>
<evidence type="ECO:0000256" key="6">
    <source>
        <dbReference type="SAM" id="Phobius"/>
    </source>
</evidence>
<evidence type="ECO:0000256" key="3">
    <source>
        <dbReference type="ARBA" id="ARBA00022989"/>
    </source>
</evidence>
<organism evidence="7 8">
    <name type="scientific">Mycoemilia scoparia</name>
    <dbReference type="NCBI Taxonomy" id="417184"/>
    <lineage>
        <taxon>Eukaryota</taxon>
        <taxon>Fungi</taxon>
        <taxon>Fungi incertae sedis</taxon>
        <taxon>Zoopagomycota</taxon>
        <taxon>Kickxellomycotina</taxon>
        <taxon>Kickxellomycetes</taxon>
        <taxon>Kickxellales</taxon>
        <taxon>Kickxellaceae</taxon>
        <taxon>Mycoemilia</taxon>
    </lineage>
</organism>
<dbReference type="PANTHER" id="PTHR23112:SF0">
    <property type="entry name" value="TRANSMEMBRANE PROTEIN 116"/>
    <property type="match status" value="1"/>
</dbReference>
<feature type="transmembrane region" description="Helical" evidence="6">
    <location>
        <begin position="155"/>
        <end position="182"/>
    </location>
</feature>
<keyword evidence="8" id="KW-1185">Reference proteome</keyword>
<feature type="compositionally biased region" description="Low complexity" evidence="5">
    <location>
        <begin position="576"/>
        <end position="585"/>
    </location>
</feature>
<reference evidence="7" key="1">
    <citation type="submission" date="2022-07" db="EMBL/GenBank/DDBJ databases">
        <title>Phylogenomic reconstructions and comparative analyses of Kickxellomycotina fungi.</title>
        <authorList>
            <person name="Reynolds N.K."/>
            <person name="Stajich J.E."/>
            <person name="Barry K."/>
            <person name="Grigoriev I.V."/>
            <person name="Crous P."/>
            <person name="Smith M.E."/>
        </authorList>
    </citation>
    <scope>NUCLEOTIDE SEQUENCE</scope>
    <source>
        <strain evidence="7">NBRC 100468</strain>
    </source>
</reference>
<proteinExistence type="predicted"/>
<dbReference type="AlphaFoldDB" id="A0A9W8DJ39"/>
<comment type="subcellular location">
    <subcellularLocation>
        <location evidence="1">Membrane</location>
        <topology evidence="1">Multi-pass membrane protein</topology>
    </subcellularLocation>
</comment>
<evidence type="ECO:0000256" key="4">
    <source>
        <dbReference type="ARBA" id="ARBA00023136"/>
    </source>
</evidence>
<keyword evidence="4 6" id="KW-0472">Membrane</keyword>
<feature type="compositionally biased region" description="Low complexity" evidence="5">
    <location>
        <begin position="744"/>
        <end position="755"/>
    </location>
</feature>
<feature type="region of interest" description="Disordered" evidence="5">
    <location>
        <begin position="443"/>
        <end position="463"/>
    </location>
</feature>
<dbReference type="EMBL" id="JANBPU010000404">
    <property type="protein sequence ID" value="KAJ1911831.1"/>
    <property type="molecule type" value="Genomic_DNA"/>
</dbReference>
<sequence>MMFIPGNPIPGSLPSPEPAIPELTSGVVDKLSALLLPAHQHYSDITAAKQEVVGPTATITDVGELISQYRSTFISSLSTNEDHHQQQQDHNTPDNLSKEISSTTITLGSNQELWKAYSIMIDPETPPQMFDYLQFFFNNHVVNFFDNLEGIGDTWIIVAWVLNGISIVLSGLVIIIVLGFYWGTNSLKRPSFRISVSLAFCDLVFSVLQSITLSSKIMCPMDGLGVRFISWIMQAMTVGFVFLSMCIALQLHLSVLMKRGALWSQVINKWYEPMSFLLAFIVTHPIMYVFPDQRWVINLQNFRSADVGRLDLVRIYWACVWAWIAVGVGYCAVISVLVCLRLWPVLSHMKTSDLSDPDGGPYYYGTSSSASTAVSGKGHGGGGGGSSGGNWTDRISMSWTARNKASGVESTPAATSVPRNGGSPAANRTIISTQKEDTVITISADDNDPTSPTSLVSPGATPTPIKLTHSSVTGNHGMTAYTSPKNRRQMRFAIQRIMLYPLVPIITQSLSVAFVMANNNSHGLLVAAVLLQAVQGIINFGIFIFNPALDRFWKTTASCIVPGFIQRRLLSFPDASNSSSPHHSGNNGGKNNGHDGSGGGGGGFNRRGLGLSNITTGYPGGYNGDDDDSSEDGSGASHPHNGIDEAHGRNPRSFEFKPMLEPGVATHVSPDEFDISSDESSIAGSVVMVNSRPRRSHQYRRHYHCHGKCCSPGNSKNGSGHPPSGSASGVSSHGHSPGGGSGSPSGSSNGSIGTGRTSNVGVGSTHIETRSSQYTNAGSNSSTSSSCAIGSHSSSRPSHQQRYREADYHHHHHHHHTHFSNMSTSGASGSHYSSSFSSSSFANRPSDIQLNQHSCDATNSPSFSDSSQQNIMFHPFSDPSAGAVIVNQMNHKQLMLQMEKQQHSVHNSSQESCTIMACSEGRLSPVIPHIIP</sequence>
<name>A0A9W8DJ39_9FUNG</name>
<feature type="transmembrane region" description="Helical" evidence="6">
    <location>
        <begin position="270"/>
        <end position="290"/>
    </location>
</feature>
<gene>
    <name evidence="7" type="ORF">H4219_005812</name>
</gene>
<accession>A0A9W8DJ39</accession>
<dbReference type="GO" id="GO:0007189">
    <property type="term" value="P:adenylate cyclase-activating G protein-coupled receptor signaling pathway"/>
    <property type="evidence" value="ECO:0007669"/>
    <property type="project" value="TreeGrafter"/>
</dbReference>
<evidence type="ECO:0000313" key="8">
    <source>
        <dbReference type="Proteomes" id="UP001150538"/>
    </source>
</evidence>
<feature type="compositionally biased region" description="Gly residues" evidence="5">
    <location>
        <begin position="377"/>
        <end position="388"/>
    </location>
</feature>
<evidence type="ECO:0000256" key="2">
    <source>
        <dbReference type="ARBA" id="ARBA00022692"/>
    </source>
</evidence>
<feature type="region of interest" description="Disordered" evidence="5">
    <location>
        <begin position="575"/>
        <end position="655"/>
    </location>
</feature>
<feature type="compositionally biased region" description="Low complexity" evidence="5">
    <location>
        <begin position="823"/>
        <end position="842"/>
    </location>
</feature>
<protein>
    <submittedName>
        <fullName evidence="7">Uncharacterized protein</fullName>
    </submittedName>
</protein>
<feature type="compositionally biased region" description="Polar residues" evidence="5">
    <location>
        <begin position="407"/>
        <end position="418"/>
    </location>
</feature>
<feature type="compositionally biased region" description="Gly residues" evidence="5">
    <location>
        <begin position="586"/>
        <end position="605"/>
    </location>
</feature>
<feature type="region of interest" description="Disordered" evidence="5">
    <location>
        <begin position="78"/>
        <end position="98"/>
    </location>
</feature>
<feature type="compositionally biased region" description="Basic residues" evidence="5">
    <location>
        <begin position="809"/>
        <end position="818"/>
    </location>
</feature>
<feature type="region of interest" description="Disordered" evidence="5">
    <location>
        <begin position="374"/>
        <end position="393"/>
    </location>
</feature>
<comment type="caution">
    <text evidence="7">The sequence shown here is derived from an EMBL/GenBank/DDBJ whole genome shotgun (WGS) entry which is preliminary data.</text>
</comment>
<feature type="transmembrane region" description="Helical" evidence="6">
    <location>
        <begin position="523"/>
        <end position="545"/>
    </location>
</feature>
<evidence type="ECO:0000313" key="7">
    <source>
        <dbReference type="EMBL" id="KAJ1911831.1"/>
    </source>
</evidence>
<dbReference type="GO" id="GO:0004930">
    <property type="term" value="F:G protein-coupled receptor activity"/>
    <property type="evidence" value="ECO:0007669"/>
    <property type="project" value="TreeGrafter"/>
</dbReference>
<dbReference type="OrthoDB" id="3251871at2759"/>
<evidence type="ECO:0000256" key="5">
    <source>
        <dbReference type="SAM" id="MobiDB-lite"/>
    </source>
</evidence>
<evidence type="ECO:0000256" key="1">
    <source>
        <dbReference type="ARBA" id="ARBA00004141"/>
    </source>
</evidence>
<dbReference type="GO" id="GO:0005886">
    <property type="term" value="C:plasma membrane"/>
    <property type="evidence" value="ECO:0007669"/>
    <property type="project" value="TreeGrafter"/>
</dbReference>
<keyword evidence="3 6" id="KW-1133">Transmembrane helix</keyword>
<feature type="compositionally biased region" description="Low complexity" evidence="5">
    <location>
        <begin position="718"/>
        <end position="735"/>
    </location>
</feature>
<feature type="region of interest" description="Disordered" evidence="5">
    <location>
        <begin position="714"/>
        <end position="845"/>
    </location>
</feature>
<feature type="transmembrane region" description="Helical" evidence="6">
    <location>
        <begin position="194"/>
        <end position="213"/>
    </location>
</feature>
<feature type="region of interest" description="Disordered" evidence="5">
    <location>
        <begin position="407"/>
        <end position="427"/>
    </location>
</feature>
<dbReference type="Proteomes" id="UP001150538">
    <property type="component" value="Unassembled WGS sequence"/>
</dbReference>
<keyword evidence="2 6" id="KW-0812">Transmembrane</keyword>